<name>A0A4Z2HYL7_9TELE</name>
<comment type="caution">
    <text evidence="2">The sequence shown here is derived from an EMBL/GenBank/DDBJ whole genome shotgun (WGS) entry which is preliminary data.</text>
</comment>
<evidence type="ECO:0000313" key="3">
    <source>
        <dbReference type="Proteomes" id="UP000314294"/>
    </source>
</evidence>
<reference evidence="2 3" key="1">
    <citation type="submission" date="2019-03" db="EMBL/GenBank/DDBJ databases">
        <title>First draft genome of Liparis tanakae, snailfish: a comprehensive survey of snailfish specific genes.</title>
        <authorList>
            <person name="Kim W."/>
            <person name="Song I."/>
            <person name="Jeong J.-H."/>
            <person name="Kim D."/>
            <person name="Kim S."/>
            <person name="Ryu S."/>
            <person name="Song J.Y."/>
            <person name="Lee S.K."/>
        </authorList>
    </citation>
    <scope>NUCLEOTIDE SEQUENCE [LARGE SCALE GENOMIC DNA]</scope>
    <source>
        <tissue evidence="2">Muscle</tissue>
    </source>
</reference>
<organism evidence="2 3">
    <name type="scientific">Liparis tanakae</name>
    <name type="common">Tanaka's snailfish</name>
    <dbReference type="NCBI Taxonomy" id="230148"/>
    <lineage>
        <taxon>Eukaryota</taxon>
        <taxon>Metazoa</taxon>
        <taxon>Chordata</taxon>
        <taxon>Craniata</taxon>
        <taxon>Vertebrata</taxon>
        <taxon>Euteleostomi</taxon>
        <taxon>Actinopterygii</taxon>
        <taxon>Neopterygii</taxon>
        <taxon>Teleostei</taxon>
        <taxon>Neoteleostei</taxon>
        <taxon>Acanthomorphata</taxon>
        <taxon>Eupercaria</taxon>
        <taxon>Perciformes</taxon>
        <taxon>Cottioidei</taxon>
        <taxon>Cottales</taxon>
        <taxon>Liparidae</taxon>
        <taxon>Liparis</taxon>
    </lineage>
</organism>
<accession>A0A4Z2HYL7</accession>
<dbReference type="EMBL" id="SRLO01000168">
    <property type="protein sequence ID" value="TNN70032.1"/>
    <property type="molecule type" value="Genomic_DNA"/>
</dbReference>
<evidence type="ECO:0000256" key="1">
    <source>
        <dbReference type="SAM" id="MobiDB-lite"/>
    </source>
</evidence>
<feature type="compositionally biased region" description="Basic and acidic residues" evidence="1">
    <location>
        <begin position="69"/>
        <end position="80"/>
    </location>
</feature>
<dbReference type="AlphaFoldDB" id="A0A4Z2HYL7"/>
<evidence type="ECO:0000313" key="2">
    <source>
        <dbReference type="EMBL" id="TNN70032.1"/>
    </source>
</evidence>
<gene>
    <name evidence="2" type="ORF">EYF80_019708</name>
</gene>
<keyword evidence="3" id="KW-1185">Reference proteome</keyword>
<sequence length="98" mass="10567">MLVSPVAPELVVEAQQAAVLVQRGACASPTVTRMLHSVSPLKSPDASISSPSMPTPKKHPHLVPLVLHRSQELHQNRDQVEESGSDPQPSARPQNPRT</sequence>
<proteinExistence type="predicted"/>
<feature type="compositionally biased region" description="Polar residues" evidence="1">
    <location>
        <begin position="85"/>
        <end position="98"/>
    </location>
</feature>
<feature type="region of interest" description="Disordered" evidence="1">
    <location>
        <begin position="36"/>
        <end position="98"/>
    </location>
</feature>
<dbReference type="Proteomes" id="UP000314294">
    <property type="component" value="Unassembled WGS sequence"/>
</dbReference>
<protein>
    <submittedName>
        <fullName evidence="2">Uncharacterized protein</fullName>
    </submittedName>
</protein>